<comment type="caution">
    <text evidence="1">The sequence shown here is derived from an EMBL/GenBank/DDBJ whole genome shotgun (WGS) entry which is preliminary data.</text>
</comment>
<dbReference type="Proteomes" id="UP000557307">
    <property type="component" value="Unassembled WGS sequence"/>
</dbReference>
<name>A0A840TTE2_9BACT</name>
<gene>
    <name evidence="1" type="ORF">HNQ92_001424</name>
</gene>
<reference evidence="1 2" key="1">
    <citation type="submission" date="2020-08" db="EMBL/GenBank/DDBJ databases">
        <title>Genomic Encyclopedia of Type Strains, Phase IV (KMG-IV): sequencing the most valuable type-strain genomes for metagenomic binning, comparative biology and taxonomic classification.</title>
        <authorList>
            <person name="Goeker M."/>
        </authorList>
    </citation>
    <scope>NUCLEOTIDE SEQUENCE [LARGE SCALE GENOMIC DNA]</scope>
    <source>
        <strain evidence="1 2">DSM 105074</strain>
    </source>
</reference>
<dbReference type="EMBL" id="JACHGF010000002">
    <property type="protein sequence ID" value="MBB5283298.1"/>
    <property type="molecule type" value="Genomic_DNA"/>
</dbReference>
<accession>A0A840TTE2</accession>
<sequence length="335" mass="39066">MLPAKKHSISKNIEKINSGNFDNNDVNALLMSLRHYASENRTFKEFADFVAHPIRNQGEIKTRLDYLQDWSKFANKYLYGSAEFNFSNPFPKYILKILKYLHSRCDPNIFSHAKISKTSLKSFLEKCFDNIDEETITLNRLVLENYPNRVDIQEHISALNYLLEQSIFLKPLFHQEEIIQAVIDVLTSNKIHFNELLFRKQSDKIMLYILADLHLSTYTLHDRSELNCHIGGIEYRIKDMDNRKVIRSKYLYLIARSEAARVDIKGVELPLQHSCILINTTLPAYRWCNPSLFINLGSSYGSYNDQDFYVDNNYKLASISPYQGEGIVDITFHID</sequence>
<proteinExistence type="predicted"/>
<evidence type="ECO:0000313" key="2">
    <source>
        <dbReference type="Proteomes" id="UP000557307"/>
    </source>
</evidence>
<dbReference type="AlphaFoldDB" id="A0A840TTE2"/>
<evidence type="ECO:0000313" key="1">
    <source>
        <dbReference type="EMBL" id="MBB5283298.1"/>
    </source>
</evidence>
<keyword evidence="2" id="KW-1185">Reference proteome</keyword>
<protein>
    <submittedName>
        <fullName evidence="1">Uncharacterized protein</fullName>
    </submittedName>
</protein>
<organism evidence="1 2">
    <name type="scientific">Rhabdobacter roseus</name>
    <dbReference type="NCBI Taxonomy" id="1655419"/>
    <lineage>
        <taxon>Bacteria</taxon>
        <taxon>Pseudomonadati</taxon>
        <taxon>Bacteroidota</taxon>
        <taxon>Cytophagia</taxon>
        <taxon>Cytophagales</taxon>
        <taxon>Cytophagaceae</taxon>
        <taxon>Rhabdobacter</taxon>
    </lineage>
</organism>
<dbReference type="RefSeq" id="WP_184172573.1">
    <property type="nucleotide sequence ID" value="NZ_JACHGF010000002.1"/>
</dbReference>